<feature type="compositionally biased region" description="Polar residues" evidence="2">
    <location>
        <begin position="7"/>
        <end position="20"/>
    </location>
</feature>
<proteinExistence type="predicted"/>
<comment type="caution">
    <text evidence="5">The sequence shown here is derived from an EMBL/GenBank/DDBJ whole genome shotgun (WGS) entry which is preliminary data.</text>
</comment>
<dbReference type="PANTHER" id="PTHR30386">
    <property type="entry name" value="MEMBRANE FUSION SUBUNIT OF EMRAB-TOLC MULTIDRUG EFFLUX PUMP"/>
    <property type="match status" value="1"/>
</dbReference>
<dbReference type="PANTHER" id="PTHR30386:SF18">
    <property type="entry name" value="INNER MEMBRANE PROTEIN YIAV-RELATED"/>
    <property type="match status" value="1"/>
</dbReference>
<name>A0A7W8DIA4_9BACT</name>
<evidence type="ECO:0000313" key="5">
    <source>
        <dbReference type="EMBL" id="MBB5030725.1"/>
    </source>
</evidence>
<feature type="coiled-coil region" evidence="1">
    <location>
        <begin position="130"/>
        <end position="157"/>
    </location>
</feature>
<accession>A0A7W8DIA4</accession>
<dbReference type="InterPro" id="IPR058625">
    <property type="entry name" value="MdtA-like_BSH"/>
</dbReference>
<dbReference type="AlphaFoldDB" id="A0A7W8DIA4"/>
<dbReference type="PRINTS" id="PR01490">
    <property type="entry name" value="RTXTOXIND"/>
</dbReference>
<dbReference type="Proteomes" id="UP000590740">
    <property type="component" value="Unassembled WGS sequence"/>
</dbReference>
<evidence type="ECO:0000256" key="2">
    <source>
        <dbReference type="SAM" id="MobiDB-lite"/>
    </source>
</evidence>
<keyword evidence="6" id="KW-1185">Reference proteome</keyword>
<keyword evidence="3" id="KW-0812">Transmembrane</keyword>
<dbReference type="Gene3D" id="2.40.30.170">
    <property type="match status" value="1"/>
</dbReference>
<evidence type="ECO:0000256" key="1">
    <source>
        <dbReference type="SAM" id="Coils"/>
    </source>
</evidence>
<keyword evidence="1" id="KW-0175">Coiled coil</keyword>
<feature type="region of interest" description="Disordered" evidence="2">
    <location>
        <begin position="1"/>
        <end position="27"/>
    </location>
</feature>
<feature type="transmembrane region" description="Helical" evidence="3">
    <location>
        <begin position="51"/>
        <end position="72"/>
    </location>
</feature>
<dbReference type="InterPro" id="IPR050739">
    <property type="entry name" value="MFP"/>
</dbReference>
<keyword evidence="3" id="KW-0472">Membrane</keyword>
<dbReference type="SUPFAM" id="SSF111369">
    <property type="entry name" value="HlyD-like secretion proteins"/>
    <property type="match status" value="1"/>
</dbReference>
<evidence type="ECO:0000256" key="3">
    <source>
        <dbReference type="SAM" id="Phobius"/>
    </source>
</evidence>
<dbReference type="EMBL" id="JACHIG010000001">
    <property type="protein sequence ID" value="MBB5030725.1"/>
    <property type="molecule type" value="Genomic_DNA"/>
</dbReference>
<dbReference type="RefSeq" id="WP_184337632.1">
    <property type="nucleotide sequence ID" value="NZ_JACHIG010000001.1"/>
</dbReference>
<keyword evidence="3" id="KW-1133">Transmembrane helix</keyword>
<sequence>MPPDAMMSQTKTTQMTDAMNSPSPSSAPFFTPSAPRLPALSLASPARFIRIFSRVLVVCFILGVLALLFLPWRQFVAGTGRVIAFNPLDRRVNVEAQVSGRVRNLHITEGQRVKKGELIIEIQDNDPNLINNLKAQREAIESRRDFAQGRVESLTAQITQQELAKAQAIDGAEQRVAGAKIAAETAQLNFTRTQELFNKQLESQRSLELAKLQRDATSADLKSAEAALKRTGNDMDALIASIHASKGSALAEVATAERDLSVIDVQINQNLRQVVEVPRDGIVLQVAVTDGTYLRPGSLICVIIPESDSRNVEVWVDGNDMPLVHARTEENGVVTPGSQVRLAFEGWPAVQTIGWPQLAIGTFAGEVVFVDASDDGQGRFRVLIGPADDVVDRGDGKGPVKVGWPDRERWLRQGTRANAWILLNEVPLWFELWRQINGFPPVYSNADGKLDPTKK</sequence>
<dbReference type="Pfam" id="PF25917">
    <property type="entry name" value="BSH_RND"/>
    <property type="match status" value="1"/>
</dbReference>
<organism evidence="5 6">
    <name type="scientific">Prosthecobacter vanneervenii</name>
    <dbReference type="NCBI Taxonomy" id="48466"/>
    <lineage>
        <taxon>Bacteria</taxon>
        <taxon>Pseudomonadati</taxon>
        <taxon>Verrucomicrobiota</taxon>
        <taxon>Verrucomicrobiia</taxon>
        <taxon>Verrucomicrobiales</taxon>
        <taxon>Verrucomicrobiaceae</taxon>
        <taxon>Prosthecobacter</taxon>
    </lineage>
</organism>
<protein>
    <submittedName>
        <fullName evidence="5">Multidrug resistance efflux pump</fullName>
    </submittedName>
</protein>
<evidence type="ECO:0000313" key="6">
    <source>
        <dbReference type="Proteomes" id="UP000590740"/>
    </source>
</evidence>
<feature type="domain" description="Multidrug resistance protein MdtA-like barrel-sandwich hybrid" evidence="4">
    <location>
        <begin position="90"/>
        <end position="297"/>
    </location>
</feature>
<gene>
    <name evidence="5" type="ORF">HNQ65_000279</name>
</gene>
<dbReference type="Gene3D" id="2.40.50.100">
    <property type="match status" value="1"/>
</dbReference>
<reference evidence="5 6" key="1">
    <citation type="submission" date="2020-08" db="EMBL/GenBank/DDBJ databases">
        <title>Genomic Encyclopedia of Type Strains, Phase IV (KMG-IV): sequencing the most valuable type-strain genomes for metagenomic binning, comparative biology and taxonomic classification.</title>
        <authorList>
            <person name="Goeker M."/>
        </authorList>
    </citation>
    <scope>NUCLEOTIDE SEQUENCE [LARGE SCALE GENOMIC DNA]</scope>
    <source>
        <strain evidence="5 6">DSM 12252</strain>
    </source>
</reference>
<dbReference type="Gene3D" id="1.10.287.470">
    <property type="entry name" value="Helix hairpin bin"/>
    <property type="match status" value="1"/>
</dbReference>
<evidence type="ECO:0000259" key="4">
    <source>
        <dbReference type="Pfam" id="PF25917"/>
    </source>
</evidence>